<dbReference type="GO" id="GO:0016494">
    <property type="term" value="F:C-X-C chemokine receptor activity"/>
    <property type="evidence" value="ECO:0007669"/>
    <property type="project" value="InterPro"/>
</dbReference>
<dbReference type="InterPro" id="IPR004070">
    <property type="entry name" value="Chemokine_CXCR3"/>
</dbReference>
<keyword evidence="5" id="KW-0765">Sulfation</keyword>
<dbReference type="GO" id="GO:0009897">
    <property type="term" value="C:external side of plasma membrane"/>
    <property type="evidence" value="ECO:0007669"/>
    <property type="project" value="TreeGrafter"/>
</dbReference>
<feature type="transmembrane region" description="Helical" evidence="17">
    <location>
        <begin position="85"/>
        <end position="104"/>
    </location>
</feature>
<dbReference type="GO" id="GO:0019957">
    <property type="term" value="F:C-C chemokine binding"/>
    <property type="evidence" value="ECO:0007669"/>
    <property type="project" value="TreeGrafter"/>
</dbReference>
<evidence type="ECO:0000256" key="4">
    <source>
        <dbReference type="ARBA" id="ARBA00022500"/>
    </source>
</evidence>
<dbReference type="PROSITE" id="PS50262">
    <property type="entry name" value="G_PROTEIN_RECEP_F1_2"/>
    <property type="match status" value="1"/>
</dbReference>
<evidence type="ECO:0000256" key="9">
    <source>
        <dbReference type="ARBA" id="ARBA00023040"/>
    </source>
</evidence>
<evidence type="ECO:0000256" key="17">
    <source>
        <dbReference type="SAM" id="Phobius"/>
    </source>
</evidence>
<keyword evidence="9 16" id="KW-0297">G-protein coupled receptor</keyword>
<keyword evidence="8 17" id="KW-1133">Transmembrane helix</keyword>
<gene>
    <name evidence="19" type="ORF">R3I93_008900</name>
</gene>
<reference evidence="19 20" key="1">
    <citation type="submission" date="2024-02" db="EMBL/GenBank/DDBJ databases">
        <title>Chromosome-level genome assembly of the Eurasian Minnow (Phoxinus phoxinus).</title>
        <authorList>
            <person name="Oriowo T.O."/>
            <person name="Martin S."/>
            <person name="Stange M."/>
            <person name="Chrysostomakis Y."/>
            <person name="Brown T."/>
            <person name="Winkler S."/>
            <person name="Kukowka S."/>
            <person name="Myers E.W."/>
            <person name="Bohne A."/>
        </authorList>
    </citation>
    <scope>NUCLEOTIDE SEQUENCE [LARGE SCALE GENOMIC DNA]</scope>
    <source>
        <strain evidence="19">ZFMK-TIS-60720</strain>
        <tissue evidence="19">Whole Organism</tissue>
    </source>
</reference>
<comment type="caution">
    <text evidence="19">The sequence shown here is derived from an EMBL/GenBank/DDBJ whole genome shotgun (WGS) entry which is preliminary data.</text>
</comment>
<evidence type="ECO:0000256" key="2">
    <source>
        <dbReference type="ARBA" id="ARBA00020038"/>
    </source>
</evidence>
<dbReference type="CDD" id="cd15180">
    <property type="entry name" value="7tmA_CXCR3"/>
    <property type="match status" value="1"/>
</dbReference>
<evidence type="ECO:0000313" key="19">
    <source>
        <dbReference type="EMBL" id="KAK7157548.1"/>
    </source>
</evidence>
<organism evidence="19 20">
    <name type="scientific">Phoxinus phoxinus</name>
    <name type="common">Eurasian minnow</name>
    <dbReference type="NCBI Taxonomy" id="58324"/>
    <lineage>
        <taxon>Eukaryota</taxon>
        <taxon>Metazoa</taxon>
        <taxon>Chordata</taxon>
        <taxon>Craniata</taxon>
        <taxon>Vertebrata</taxon>
        <taxon>Euteleostomi</taxon>
        <taxon>Actinopterygii</taxon>
        <taxon>Neopterygii</taxon>
        <taxon>Teleostei</taxon>
        <taxon>Ostariophysi</taxon>
        <taxon>Cypriniformes</taxon>
        <taxon>Leuciscidae</taxon>
        <taxon>Phoxininae</taxon>
        <taxon>Phoxinus</taxon>
    </lineage>
</organism>
<dbReference type="AlphaFoldDB" id="A0AAN9D427"/>
<evidence type="ECO:0000256" key="11">
    <source>
        <dbReference type="ARBA" id="ARBA00023157"/>
    </source>
</evidence>
<dbReference type="Pfam" id="PF00001">
    <property type="entry name" value="7tm_1"/>
    <property type="match status" value="1"/>
</dbReference>
<dbReference type="InterPro" id="IPR050119">
    <property type="entry name" value="CCR1-9-like"/>
</dbReference>
<dbReference type="InterPro" id="IPR000355">
    <property type="entry name" value="Chemokine_rcpt"/>
</dbReference>
<dbReference type="InterPro" id="IPR017452">
    <property type="entry name" value="GPCR_Rhodpsn_7TM"/>
</dbReference>
<dbReference type="GO" id="GO:0060326">
    <property type="term" value="P:cell chemotaxis"/>
    <property type="evidence" value="ECO:0007669"/>
    <property type="project" value="TreeGrafter"/>
</dbReference>
<protein>
    <recommendedName>
        <fullName evidence="2">C-X-C chemokine receptor type 3</fullName>
    </recommendedName>
    <alternativeName>
        <fullName evidence="15">Interferon-inducible protein 10 receptor</fullName>
    </alternativeName>
</protein>
<dbReference type="GO" id="GO:0006954">
    <property type="term" value="P:inflammatory response"/>
    <property type="evidence" value="ECO:0007669"/>
    <property type="project" value="InterPro"/>
</dbReference>
<dbReference type="PANTHER" id="PTHR10489">
    <property type="entry name" value="CELL ADHESION MOLECULE"/>
    <property type="match status" value="1"/>
</dbReference>
<dbReference type="Proteomes" id="UP001364617">
    <property type="component" value="Unassembled WGS sequence"/>
</dbReference>
<feature type="transmembrane region" description="Helical" evidence="17">
    <location>
        <begin position="48"/>
        <end position="73"/>
    </location>
</feature>
<accession>A0AAN9D427</accession>
<dbReference type="GO" id="GO:0007204">
    <property type="term" value="P:positive regulation of cytosolic calcium ion concentration"/>
    <property type="evidence" value="ECO:0007669"/>
    <property type="project" value="TreeGrafter"/>
</dbReference>
<evidence type="ECO:0000256" key="3">
    <source>
        <dbReference type="ARBA" id="ARBA00022475"/>
    </source>
</evidence>
<dbReference type="GO" id="GO:0006955">
    <property type="term" value="P:immune response"/>
    <property type="evidence" value="ECO:0007669"/>
    <property type="project" value="TreeGrafter"/>
</dbReference>
<evidence type="ECO:0000256" key="15">
    <source>
        <dbReference type="ARBA" id="ARBA00030908"/>
    </source>
</evidence>
<keyword evidence="10 17" id="KW-0472">Membrane</keyword>
<keyword evidence="12 16" id="KW-0675">Receptor</keyword>
<comment type="subcellular location">
    <subcellularLocation>
        <location evidence="1">Cell membrane</location>
        <topology evidence="1">Multi-pass membrane protein</topology>
    </subcellularLocation>
</comment>
<dbReference type="PRINTS" id="PR00237">
    <property type="entry name" value="GPCRRHODOPSN"/>
</dbReference>
<keyword evidence="14 16" id="KW-0807">Transducer</keyword>
<feature type="transmembrane region" description="Helical" evidence="17">
    <location>
        <begin position="163"/>
        <end position="184"/>
    </location>
</feature>
<evidence type="ECO:0000256" key="7">
    <source>
        <dbReference type="ARBA" id="ARBA00022692"/>
    </source>
</evidence>
<dbReference type="GO" id="GO:0002685">
    <property type="term" value="P:regulation of leukocyte migration"/>
    <property type="evidence" value="ECO:0007669"/>
    <property type="project" value="InterPro"/>
</dbReference>
<evidence type="ECO:0000313" key="20">
    <source>
        <dbReference type="Proteomes" id="UP001364617"/>
    </source>
</evidence>
<evidence type="ECO:0000256" key="12">
    <source>
        <dbReference type="ARBA" id="ARBA00023170"/>
    </source>
</evidence>
<dbReference type="FunFam" id="1.20.1070.10:FF:000159">
    <property type="entry name" value="C-X-C chemokine receptor type 3"/>
    <property type="match status" value="1"/>
</dbReference>
<dbReference type="EMBL" id="JAYKXH010000009">
    <property type="protein sequence ID" value="KAK7157548.1"/>
    <property type="molecule type" value="Genomic_DNA"/>
</dbReference>
<keyword evidence="6" id="KW-0037">Angiogenesis</keyword>
<evidence type="ECO:0000256" key="14">
    <source>
        <dbReference type="ARBA" id="ARBA00023224"/>
    </source>
</evidence>
<evidence type="ECO:0000256" key="8">
    <source>
        <dbReference type="ARBA" id="ARBA00022989"/>
    </source>
</evidence>
<feature type="transmembrane region" description="Helical" evidence="17">
    <location>
        <begin position="250"/>
        <end position="268"/>
    </location>
</feature>
<evidence type="ECO:0000259" key="18">
    <source>
        <dbReference type="PROSITE" id="PS50262"/>
    </source>
</evidence>
<keyword evidence="20" id="KW-1185">Reference proteome</keyword>
<evidence type="ECO:0000256" key="13">
    <source>
        <dbReference type="ARBA" id="ARBA00023180"/>
    </source>
</evidence>
<evidence type="ECO:0000256" key="5">
    <source>
        <dbReference type="ARBA" id="ARBA00022641"/>
    </source>
</evidence>
<dbReference type="GO" id="GO:0001525">
    <property type="term" value="P:angiogenesis"/>
    <property type="evidence" value="ECO:0007669"/>
    <property type="project" value="UniProtKB-KW"/>
</dbReference>
<dbReference type="PANTHER" id="PTHR10489:SF671">
    <property type="entry name" value="C-X-C CHEMOKINE RECEPTOR TYPE 3"/>
    <property type="match status" value="1"/>
</dbReference>
<keyword evidence="13" id="KW-0325">Glycoprotein</keyword>
<feature type="transmembrane region" description="Helical" evidence="17">
    <location>
        <begin position="213"/>
        <end position="238"/>
    </location>
</feature>
<sequence length="365" mass="41069">MNLDEIITMNAEDLGNFSADYNYTLYDEDCCGGGLVCEQDSSMHFDSIFIPVLYSLALVVGLLGNGLVLVVLWKKRQSLNVTDIFILHLSLADTLLLMTLPFWAVEAVKGWIFGTTLCKLNGALFKINFYCGIFMLSCISLDRFLSIVYAVQMYSRKKPMATHCCCLMVWLFCILLSIPDWIFLVASKDSRRQDKTECASFYPPGHWRLFSRLLYHILGFALPAIMMLVCYSCILLRLRRGSQGMQKKRAIRVIIALVLAFFINWTPLNITLIIDTMKNNQTTGFQTSCESSTALDIALTATSTLGYLHCCVNPVLYAFVGVKFRQHLLDILRPLGFKLKGPAGLVSRKSSVWSESVDTSHTSAF</sequence>
<dbReference type="Gene3D" id="1.20.1070.10">
    <property type="entry name" value="Rhodopsin 7-helix transmembrane proteins"/>
    <property type="match status" value="1"/>
</dbReference>
<evidence type="ECO:0000256" key="6">
    <source>
        <dbReference type="ARBA" id="ARBA00022657"/>
    </source>
</evidence>
<proteinExistence type="inferred from homology"/>
<keyword evidence="11" id="KW-1015">Disulfide bond</keyword>
<dbReference type="InterPro" id="IPR000276">
    <property type="entry name" value="GPCR_Rhodpsn"/>
</dbReference>
<comment type="similarity">
    <text evidence="16">Belongs to the G-protein coupled receptor 1 family.</text>
</comment>
<dbReference type="SUPFAM" id="SSF81321">
    <property type="entry name" value="Family A G protein-coupled receptor-like"/>
    <property type="match status" value="1"/>
</dbReference>
<keyword evidence="7 16" id="KW-0812">Transmembrane</keyword>
<feature type="domain" description="G-protein coupled receptors family 1 profile" evidence="18">
    <location>
        <begin position="64"/>
        <end position="317"/>
    </location>
</feature>
<evidence type="ECO:0000256" key="16">
    <source>
        <dbReference type="RuleBase" id="RU000688"/>
    </source>
</evidence>
<dbReference type="PROSITE" id="PS00237">
    <property type="entry name" value="G_PROTEIN_RECEP_F1_1"/>
    <property type="match status" value="1"/>
</dbReference>
<keyword evidence="3" id="KW-1003">Cell membrane</keyword>
<dbReference type="GO" id="GO:0019722">
    <property type="term" value="P:calcium-mediated signaling"/>
    <property type="evidence" value="ECO:0007669"/>
    <property type="project" value="TreeGrafter"/>
</dbReference>
<feature type="transmembrane region" description="Helical" evidence="17">
    <location>
        <begin position="127"/>
        <end position="151"/>
    </location>
</feature>
<dbReference type="PRINTS" id="PR00657">
    <property type="entry name" value="CCCHEMOKINER"/>
</dbReference>
<dbReference type="GO" id="GO:0016493">
    <property type="term" value="F:C-C chemokine receptor activity"/>
    <property type="evidence" value="ECO:0007669"/>
    <property type="project" value="TreeGrafter"/>
</dbReference>
<evidence type="ECO:0000256" key="10">
    <source>
        <dbReference type="ARBA" id="ARBA00023136"/>
    </source>
</evidence>
<evidence type="ECO:0000256" key="1">
    <source>
        <dbReference type="ARBA" id="ARBA00004651"/>
    </source>
</evidence>
<dbReference type="PRINTS" id="PR01532">
    <property type="entry name" value="CXCCHMKINER3"/>
</dbReference>
<keyword evidence="4" id="KW-0145">Chemotaxis</keyword>
<name>A0AAN9D427_9TELE</name>